<dbReference type="Pfam" id="PF13434">
    <property type="entry name" value="Lys_Orn_oxgnase"/>
    <property type="match status" value="1"/>
</dbReference>
<evidence type="ECO:0000313" key="16">
    <source>
        <dbReference type="EMBL" id="GAA0268411.1"/>
    </source>
</evidence>
<evidence type="ECO:0000256" key="8">
    <source>
        <dbReference type="ARBA" id="ARBA00022857"/>
    </source>
</evidence>
<protein>
    <recommendedName>
        <fullName evidence="5">L-lysine N6-monooxygenase MbtG</fullName>
        <ecNumber evidence="4">1.14.13.59</ecNumber>
    </recommendedName>
    <alternativeName>
        <fullName evidence="14">Lysine 6-N-hydroxylase</fullName>
    </alternativeName>
    <alternativeName>
        <fullName evidence="13">Lysine N6-hydroxylase</fullName>
    </alternativeName>
    <alternativeName>
        <fullName evidence="11">Lysine-N-oxygenase</fullName>
    </alternativeName>
    <alternativeName>
        <fullName evidence="12">Mycobactin synthase protein G</fullName>
    </alternativeName>
</protein>
<dbReference type="RefSeq" id="WP_344150910.1">
    <property type="nucleotide sequence ID" value="NZ_BAAABV010000002.1"/>
</dbReference>
<evidence type="ECO:0000256" key="7">
    <source>
        <dbReference type="ARBA" id="ARBA00022827"/>
    </source>
</evidence>
<keyword evidence="9" id="KW-0560">Oxidoreductase</keyword>
<dbReference type="PANTHER" id="PTHR42802:SF1">
    <property type="entry name" value="L-ORNITHINE N(5)-MONOOXYGENASE"/>
    <property type="match status" value="1"/>
</dbReference>
<dbReference type="Gene3D" id="3.50.50.60">
    <property type="entry name" value="FAD/NAD(P)-binding domain"/>
    <property type="match status" value="1"/>
</dbReference>
<keyword evidence="7" id="KW-0274">FAD</keyword>
<comment type="similarity">
    <text evidence="3">Belongs to the lysine N(6)-hydroxylase/L-ornithine N(5)-oxygenase family.</text>
</comment>
<evidence type="ECO:0000256" key="14">
    <source>
        <dbReference type="ARBA" id="ARBA00032738"/>
    </source>
</evidence>
<dbReference type="EMBL" id="BAAABV010000002">
    <property type="protein sequence ID" value="GAA0268411.1"/>
    <property type="molecule type" value="Genomic_DNA"/>
</dbReference>
<evidence type="ECO:0000256" key="1">
    <source>
        <dbReference type="ARBA" id="ARBA00001974"/>
    </source>
</evidence>
<dbReference type="EC" id="1.14.13.59" evidence="4"/>
<name>A0ABP3ELJ7_9ACTN</name>
<sequence length="438" mass="47175">MLDVLGIGFGPANVALAAALSELPATAGMRVRFFEKQPEFGWHRSMLIEGATLQVAFLKDLVTLRNPVSPLSFVSYLTAKGRLVDFINHKTLYPTRLEFHDYLEWAAGHFGDQVAYGAEVVSAQPHVEDGRITHFTVQVHHAPTDRMAVYRARNVVVAPGLSPYLPDGVSPDERVWHSSELLGRLARLPSDAAPRRFVVVGAGQSAAEITDHLHRSYPTAEVCSVFGGFGYSPADDSPFVNQVFDPATVDLFHGAPAEARRTVFDRHRSTNYSVADLDLIEELYRRAYEEKVAGVNRLRFLRGSRVVTSTSRPDAVDVTVASLLDGAGGPQTLTADAVVYATGYRPADLRSLLGDVSPLLERDAQGELVVARDYRAALHLDCAGGVYLQGGTEHTHGISSSLLSNAAVRAGEIAASVAERSAAAQVPALATADPGPGR</sequence>
<dbReference type="PRINTS" id="PR00368">
    <property type="entry name" value="FADPNR"/>
</dbReference>
<evidence type="ECO:0000256" key="12">
    <source>
        <dbReference type="ARBA" id="ARBA00031158"/>
    </source>
</evidence>
<dbReference type="SUPFAM" id="SSF51905">
    <property type="entry name" value="FAD/NAD(P)-binding domain"/>
    <property type="match status" value="2"/>
</dbReference>
<comment type="catalytic activity">
    <reaction evidence="15">
        <text>L-lysine + NADPH + O2 = N(6)-hydroxy-L-lysine + NADP(+) + H2O</text>
        <dbReference type="Rhea" id="RHEA:23228"/>
        <dbReference type="ChEBI" id="CHEBI:15377"/>
        <dbReference type="ChEBI" id="CHEBI:15379"/>
        <dbReference type="ChEBI" id="CHEBI:32551"/>
        <dbReference type="ChEBI" id="CHEBI:57783"/>
        <dbReference type="ChEBI" id="CHEBI:57820"/>
        <dbReference type="ChEBI" id="CHEBI:58349"/>
        <dbReference type="EC" id="1.14.13.59"/>
    </reaction>
</comment>
<evidence type="ECO:0000256" key="6">
    <source>
        <dbReference type="ARBA" id="ARBA00022630"/>
    </source>
</evidence>
<dbReference type="InterPro" id="IPR036188">
    <property type="entry name" value="FAD/NAD-bd_sf"/>
</dbReference>
<dbReference type="PANTHER" id="PTHR42802">
    <property type="entry name" value="MONOOXYGENASE"/>
    <property type="match status" value="1"/>
</dbReference>
<comment type="caution">
    <text evidence="16">The sequence shown here is derived from an EMBL/GenBank/DDBJ whole genome shotgun (WGS) entry which is preliminary data.</text>
</comment>
<evidence type="ECO:0000256" key="9">
    <source>
        <dbReference type="ARBA" id="ARBA00023002"/>
    </source>
</evidence>
<evidence type="ECO:0000256" key="5">
    <source>
        <dbReference type="ARBA" id="ARBA00016406"/>
    </source>
</evidence>
<evidence type="ECO:0000256" key="15">
    <source>
        <dbReference type="ARBA" id="ARBA00048407"/>
    </source>
</evidence>
<accession>A0ABP3ELJ7</accession>
<evidence type="ECO:0000256" key="4">
    <source>
        <dbReference type="ARBA" id="ARBA00013076"/>
    </source>
</evidence>
<evidence type="ECO:0000256" key="11">
    <source>
        <dbReference type="ARBA" id="ARBA00029939"/>
    </source>
</evidence>
<comment type="pathway">
    <text evidence="2">Siderophore biosynthesis.</text>
</comment>
<evidence type="ECO:0000313" key="17">
    <source>
        <dbReference type="Proteomes" id="UP001501867"/>
    </source>
</evidence>
<dbReference type="InterPro" id="IPR025700">
    <property type="entry name" value="Lys/Orn_oxygenase"/>
</dbReference>
<gene>
    <name evidence="16" type="ORF">GCM10010302_02660</name>
</gene>
<keyword evidence="17" id="KW-1185">Reference proteome</keyword>
<dbReference type="Proteomes" id="UP001501867">
    <property type="component" value="Unassembled WGS sequence"/>
</dbReference>
<evidence type="ECO:0000256" key="2">
    <source>
        <dbReference type="ARBA" id="ARBA00004924"/>
    </source>
</evidence>
<evidence type="ECO:0000256" key="13">
    <source>
        <dbReference type="ARBA" id="ARBA00032493"/>
    </source>
</evidence>
<keyword evidence="8" id="KW-0521">NADP</keyword>
<comment type="cofactor">
    <cofactor evidence="1">
        <name>FAD</name>
        <dbReference type="ChEBI" id="CHEBI:57692"/>
    </cofactor>
</comment>
<organism evidence="16 17">
    <name type="scientific">Streptomyces polychromogenes</name>
    <dbReference type="NCBI Taxonomy" id="67342"/>
    <lineage>
        <taxon>Bacteria</taxon>
        <taxon>Bacillati</taxon>
        <taxon>Actinomycetota</taxon>
        <taxon>Actinomycetes</taxon>
        <taxon>Kitasatosporales</taxon>
        <taxon>Streptomycetaceae</taxon>
        <taxon>Streptomyces</taxon>
    </lineage>
</organism>
<reference evidence="17" key="1">
    <citation type="journal article" date="2019" name="Int. J. Syst. Evol. Microbiol.">
        <title>The Global Catalogue of Microorganisms (GCM) 10K type strain sequencing project: providing services to taxonomists for standard genome sequencing and annotation.</title>
        <authorList>
            <consortium name="The Broad Institute Genomics Platform"/>
            <consortium name="The Broad Institute Genome Sequencing Center for Infectious Disease"/>
            <person name="Wu L."/>
            <person name="Ma J."/>
        </authorList>
    </citation>
    <scope>NUCLEOTIDE SEQUENCE [LARGE SCALE GENOMIC DNA]</scope>
    <source>
        <strain evidence="17">JCM 4505</strain>
    </source>
</reference>
<evidence type="ECO:0000256" key="3">
    <source>
        <dbReference type="ARBA" id="ARBA00007588"/>
    </source>
</evidence>
<evidence type="ECO:0000256" key="10">
    <source>
        <dbReference type="ARBA" id="ARBA00023033"/>
    </source>
</evidence>
<proteinExistence type="inferred from homology"/>
<keyword evidence="10" id="KW-0503">Monooxygenase</keyword>
<keyword evidence="6" id="KW-0285">Flavoprotein</keyword>